<proteinExistence type="predicted"/>
<dbReference type="PANTHER" id="PTHR21339">
    <property type="entry name" value="RADICAL S-ADENOSYL METHIONINE DOMAIN-CONTAINING PROTEIN 2"/>
    <property type="match status" value="1"/>
</dbReference>
<keyword evidence="2" id="KW-0408">Iron</keyword>
<dbReference type="EMBL" id="JALJOR010000006">
    <property type="protein sequence ID" value="KAK9815683.1"/>
    <property type="molecule type" value="Genomic_DNA"/>
</dbReference>
<organism evidence="3 4">
    <name type="scientific">[Myrmecia] bisecta</name>
    <dbReference type="NCBI Taxonomy" id="41462"/>
    <lineage>
        <taxon>Eukaryota</taxon>
        <taxon>Viridiplantae</taxon>
        <taxon>Chlorophyta</taxon>
        <taxon>core chlorophytes</taxon>
        <taxon>Trebouxiophyceae</taxon>
        <taxon>Trebouxiales</taxon>
        <taxon>Trebouxiaceae</taxon>
        <taxon>Myrmecia</taxon>
    </lineage>
</organism>
<dbReference type="AlphaFoldDB" id="A0AAW1Q4A2"/>
<keyword evidence="4" id="KW-1185">Reference proteome</keyword>
<keyword evidence="2" id="KW-0004">4Fe-4S</keyword>
<evidence type="ECO:0000256" key="2">
    <source>
        <dbReference type="ARBA" id="ARBA00022485"/>
    </source>
</evidence>
<gene>
    <name evidence="3" type="ORF">WJX72_008002</name>
</gene>
<evidence type="ECO:0000313" key="4">
    <source>
        <dbReference type="Proteomes" id="UP001489004"/>
    </source>
</evidence>
<comment type="cofactor">
    <cofactor evidence="1">
        <name>[4Fe-4S] cluster</name>
        <dbReference type="ChEBI" id="CHEBI:49883"/>
    </cofactor>
</comment>
<dbReference type="GO" id="GO:0051539">
    <property type="term" value="F:4 iron, 4 sulfur cluster binding"/>
    <property type="evidence" value="ECO:0007669"/>
    <property type="project" value="UniProtKB-KW"/>
</dbReference>
<comment type="caution">
    <text evidence="3">The sequence shown here is derived from an EMBL/GenBank/DDBJ whole genome shotgun (WGS) entry which is preliminary data.</text>
</comment>
<evidence type="ECO:0000313" key="3">
    <source>
        <dbReference type="EMBL" id="KAK9815683.1"/>
    </source>
</evidence>
<protein>
    <submittedName>
        <fullName evidence="3">Uncharacterized protein</fullName>
    </submittedName>
</protein>
<dbReference type="Proteomes" id="UP001489004">
    <property type="component" value="Unassembled WGS sequence"/>
</dbReference>
<accession>A0AAW1Q4A2</accession>
<reference evidence="3 4" key="1">
    <citation type="journal article" date="2024" name="Nat. Commun.">
        <title>Phylogenomics reveals the evolutionary origins of lichenization in chlorophyte algae.</title>
        <authorList>
            <person name="Puginier C."/>
            <person name="Libourel C."/>
            <person name="Otte J."/>
            <person name="Skaloud P."/>
            <person name="Haon M."/>
            <person name="Grisel S."/>
            <person name="Petersen M."/>
            <person name="Berrin J.G."/>
            <person name="Delaux P.M."/>
            <person name="Dal Grande F."/>
            <person name="Keller J."/>
        </authorList>
    </citation>
    <scope>NUCLEOTIDE SEQUENCE [LARGE SCALE GENOMIC DNA]</scope>
    <source>
        <strain evidence="3 4">SAG 2043</strain>
    </source>
</reference>
<evidence type="ECO:0000256" key="1">
    <source>
        <dbReference type="ARBA" id="ARBA00001966"/>
    </source>
</evidence>
<dbReference type="PANTHER" id="PTHR21339:SF0">
    <property type="entry name" value="S-ADENOSYLMETHIONINE-DEPENDENT NUCLEOTIDE DEHYDRATASE RSAD2"/>
    <property type="match status" value="1"/>
</dbReference>
<name>A0AAW1Q4A2_9CHLO</name>
<keyword evidence="2" id="KW-0479">Metal-binding</keyword>
<sequence length="78" mass="9022">MVTNGSRLSIDWLQRMRPHLDWLAFSLDASTDALNFSLGRGERRDLRSGRSSHLDHVRPLWHAAQVPYTQQMKQATCM</sequence>
<keyword evidence="2" id="KW-0411">Iron-sulfur</keyword>
<dbReference type="InterPro" id="IPR051196">
    <property type="entry name" value="RSAD2/Viperin_antiviral"/>
</dbReference>